<feature type="compositionally biased region" description="Basic and acidic residues" evidence="1">
    <location>
        <begin position="1"/>
        <end position="10"/>
    </location>
</feature>
<dbReference type="Proteomes" id="UP001157125">
    <property type="component" value="Unassembled WGS sequence"/>
</dbReference>
<dbReference type="SUPFAM" id="SSF46785">
    <property type="entry name" value="Winged helix' DNA-binding domain"/>
    <property type="match status" value="1"/>
</dbReference>
<evidence type="ECO:0000313" key="3">
    <source>
        <dbReference type="EMBL" id="GMA34092.1"/>
    </source>
</evidence>
<evidence type="ECO:0000313" key="4">
    <source>
        <dbReference type="Proteomes" id="UP001157125"/>
    </source>
</evidence>
<evidence type="ECO:0000259" key="2">
    <source>
        <dbReference type="Pfam" id="PF03551"/>
    </source>
</evidence>
<dbReference type="EMBL" id="BSUN01000001">
    <property type="protein sequence ID" value="GMA34092.1"/>
    <property type="molecule type" value="Genomic_DNA"/>
</dbReference>
<evidence type="ECO:0000256" key="1">
    <source>
        <dbReference type="SAM" id="MobiDB-lite"/>
    </source>
</evidence>
<proteinExistence type="predicted"/>
<reference evidence="4" key="1">
    <citation type="journal article" date="2019" name="Int. J. Syst. Evol. Microbiol.">
        <title>The Global Catalogue of Microorganisms (GCM) 10K type strain sequencing project: providing services to taxonomists for standard genome sequencing and annotation.</title>
        <authorList>
            <consortium name="The Broad Institute Genomics Platform"/>
            <consortium name="The Broad Institute Genome Sequencing Center for Infectious Disease"/>
            <person name="Wu L."/>
            <person name="Ma J."/>
        </authorList>
    </citation>
    <scope>NUCLEOTIDE SEQUENCE [LARGE SCALE GENOMIC DNA]</scope>
    <source>
        <strain evidence="4">NBRC 112299</strain>
    </source>
</reference>
<keyword evidence="4" id="KW-1185">Reference proteome</keyword>
<dbReference type="InterPro" id="IPR036388">
    <property type="entry name" value="WH-like_DNA-bd_sf"/>
</dbReference>
<organism evidence="3 4">
    <name type="scientific">Demequina litorisediminis</name>
    <dbReference type="NCBI Taxonomy" id="1849022"/>
    <lineage>
        <taxon>Bacteria</taxon>
        <taxon>Bacillati</taxon>
        <taxon>Actinomycetota</taxon>
        <taxon>Actinomycetes</taxon>
        <taxon>Micrococcales</taxon>
        <taxon>Demequinaceae</taxon>
        <taxon>Demequina</taxon>
    </lineage>
</organism>
<gene>
    <name evidence="3" type="ORF">GCM10025876_02960</name>
</gene>
<feature type="domain" description="Transcription regulator PadR N-terminal" evidence="2">
    <location>
        <begin position="57"/>
        <end position="122"/>
    </location>
</feature>
<accession>A0ABQ6I8E6</accession>
<protein>
    <recommendedName>
        <fullName evidence="2">Transcription regulator PadR N-terminal domain-containing protein</fullName>
    </recommendedName>
</protein>
<dbReference type="PANTHER" id="PTHR43252">
    <property type="entry name" value="TRANSCRIPTIONAL REGULATOR YQJI"/>
    <property type="match status" value="1"/>
</dbReference>
<feature type="compositionally biased region" description="Gly residues" evidence="1">
    <location>
        <begin position="18"/>
        <end position="46"/>
    </location>
</feature>
<dbReference type="PANTHER" id="PTHR43252:SF2">
    <property type="entry name" value="TRANSCRIPTION REGULATOR, PADR-LIKE FAMILY"/>
    <property type="match status" value="1"/>
</dbReference>
<comment type="caution">
    <text evidence="3">The sequence shown here is derived from an EMBL/GenBank/DDBJ whole genome shotgun (WGS) entry which is preliminary data.</text>
</comment>
<feature type="region of interest" description="Disordered" evidence="1">
    <location>
        <begin position="1"/>
        <end position="49"/>
    </location>
</feature>
<name>A0ABQ6I8E6_9MICO</name>
<dbReference type="InterPro" id="IPR036390">
    <property type="entry name" value="WH_DNA-bd_sf"/>
</dbReference>
<dbReference type="Gene3D" id="1.10.10.10">
    <property type="entry name" value="Winged helix-like DNA-binding domain superfamily/Winged helix DNA-binding domain"/>
    <property type="match status" value="1"/>
</dbReference>
<sequence>MFDGHDPRAEVRRRHGGPRGGGPDGDLRGGFPGGPRGRGRGGPGGRGRARGDIRAAVLVLLAEQERHGYDLIRAIEERTGGAWAPSPGSIYPTLQSLEDEGLVTIDLLEGRKVASLTDAGRTWVTENVPTPEALFAQPDGGAGIGQVRHEMVQLRDAAMHVTRQVAGNEEQVAKVAAVLAAARKDLYRLLADQD</sequence>
<dbReference type="InterPro" id="IPR005149">
    <property type="entry name" value="Tscrpt_reg_PadR_N"/>
</dbReference>
<dbReference type="Pfam" id="PF03551">
    <property type="entry name" value="PadR"/>
    <property type="match status" value="1"/>
</dbReference>